<evidence type="ECO:0000256" key="1">
    <source>
        <dbReference type="SAM" id="Coils"/>
    </source>
</evidence>
<dbReference type="RefSeq" id="XP_040768287.1">
    <property type="nucleotide sequence ID" value="XM_040914193.1"/>
</dbReference>
<dbReference type="InParanoid" id="A0A165GM97"/>
<accession>A0A165GM97</accession>
<feature type="compositionally biased region" description="Low complexity" evidence="2">
    <location>
        <begin position="34"/>
        <end position="60"/>
    </location>
</feature>
<reference evidence="3 4" key="1">
    <citation type="journal article" date="2016" name="Mol. Biol. Evol.">
        <title>Comparative Genomics of Early-Diverging Mushroom-Forming Fungi Provides Insights into the Origins of Lignocellulose Decay Capabilities.</title>
        <authorList>
            <person name="Nagy L.G."/>
            <person name="Riley R."/>
            <person name="Tritt A."/>
            <person name="Adam C."/>
            <person name="Daum C."/>
            <person name="Floudas D."/>
            <person name="Sun H."/>
            <person name="Yadav J.S."/>
            <person name="Pangilinan J."/>
            <person name="Larsson K.H."/>
            <person name="Matsuura K."/>
            <person name="Barry K."/>
            <person name="Labutti K."/>
            <person name="Kuo R."/>
            <person name="Ohm R.A."/>
            <person name="Bhattacharya S.S."/>
            <person name="Shirouzu T."/>
            <person name="Yoshinaga Y."/>
            <person name="Martin F.M."/>
            <person name="Grigoriev I.V."/>
            <person name="Hibbett D.S."/>
        </authorList>
    </citation>
    <scope>NUCLEOTIDE SEQUENCE [LARGE SCALE GENOMIC DNA]</scope>
    <source>
        <strain evidence="3 4">93-53</strain>
    </source>
</reference>
<organism evidence="3 4">
    <name type="scientific">Laetiporus sulphureus 93-53</name>
    <dbReference type="NCBI Taxonomy" id="1314785"/>
    <lineage>
        <taxon>Eukaryota</taxon>
        <taxon>Fungi</taxon>
        <taxon>Dikarya</taxon>
        <taxon>Basidiomycota</taxon>
        <taxon>Agaricomycotina</taxon>
        <taxon>Agaricomycetes</taxon>
        <taxon>Polyporales</taxon>
        <taxon>Laetiporus</taxon>
    </lineage>
</organism>
<keyword evidence="1" id="KW-0175">Coiled coil</keyword>
<protein>
    <submittedName>
        <fullName evidence="3">Uncharacterized protein</fullName>
    </submittedName>
</protein>
<sequence>MKMYATHTRTCQDHRQFPYFSRTITRRPSRSISRRSATPPIRCLATPSSSRRIASKESSSQPRALRSQLLPDLLAYPYQRPPALDDLAQAIFPSHGGPIRTRNVTKTARQRSSSFSRIPFGSRLSEEPEEPKPVKGVRSGTSAAKVVVVNLAEDSEAVGAASSTTKKSSKQATEELDAHYAKEKKRLKAELGKLEAEAQAARDACAFEQQQLKEARITYGKLLLRIRRARKRLRSLEEELDAIEQRREEELLLKEREAAAREAEQRALEEQREKAREEAEEKTLRDLFRVHEENWTRLQKDTTIRGAQLEQLSWSAFPWAFKSENDITADNVRAFVLHPLRIQVLGRSCGNLIQTEKTRYSAEFFIPYVVPKLVMEHRETAVKLAAIFAHALNVIYTQEENEKKRRNAGQRCPTAGRIGRIRCRD</sequence>
<feature type="compositionally biased region" description="Basic and acidic residues" evidence="2">
    <location>
        <begin position="124"/>
        <end position="133"/>
    </location>
</feature>
<evidence type="ECO:0000313" key="3">
    <source>
        <dbReference type="EMBL" id="KZT10547.1"/>
    </source>
</evidence>
<proteinExistence type="predicted"/>
<dbReference type="Proteomes" id="UP000076871">
    <property type="component" value="Unassembled WGS sequence"/>
</dbReference>
<dbReference type="STRING" id="1314785.A0A165GM97"/>
<keyword evidence="4" id="KW-1185">Reference proteome</keyword>
<evidence type="ECO:0000313" key="4">
    <source>
        <dbReference type="Proteomes" id="UP000076871"/>
    </source>
</evidence>
<feature type="region of interest" description="Disordered" evidence="2">
    <location>
        <begin position="94"/>
        <end position="138"/>
    </location>
</feature>
<name>A0A165GM97_9APHY</name>
<feature type="region of interest" description="Disordered" evidence="2">
    <location>
        <begin position="26"/>
        <end position="65"/>
    </location>
</feature>
<dbReference type="OrthoDB" id="412109at2759"/>
<dbReference type="EMBL" id="KV427609">
    <property type="protein sequence ID" value="KZT10547.1"/>
    <property type="molecule type" value="Genomic_DNA"/>
</dbReference>
<dbReference type="GeneID" id="63831221"/>
<feature type="coiled-coil region" evidence="1">
    <location>
        <begin position="177"/>
        <end position="285"/>
    </location>
</feature>
<evidence type="ECO:0000256" key="2">
    <source>
        <dbReference type="SAM" id="MobiDB-lite"/>
    </source>
</evidence>
<feature type="compositionally biased region" description="Polar residues" evidence="2">
    <location>
        <begin position="102"/>
        <end position="116"/>
    </location>
</feature>
<gene>
    <name evidence="3" type="ORF">LAESUDRAFT_810145</name>
</gene>
<dbReference type="AlphaFoldDB" id="A0A165GM97"/>